<proteinExistence type="predicted"/>
<dbReference type="Pfam" id="PF00756">
    <property type="entry name" value="Esterase"/>
    <property type="match status" value="1"/>
</dbReference>
<dbReference type="AlphaFoldDB" id="A0A7H0VIS1"/>
<dbReference type="PANTHER" id="PTHR48098:SF6">
    <property type="entry name" value="FERRI-BACILLIBACTIN ESTERASE BESA"/>
    <property type="match status" value="1"/>
</dbReference>
<evidence type="ECO:0000313" key="1">
    <source>
        <dbReference type="EMBL" id="QNR25619.1"/>
    </source>
</evidence>
<reference evidence="1 2" key="1">
    <citation type="submission" date="2020-08" db="EMBL/GenBank/DDBJ databases">
        <title>Croceimicrobium hydrocarbonivorans gen. nov., sp. nov., a novel marine bacterium isolated from a bacterial consortium that degrades polyethylene terephthalate.</title>
        <authorList>
            <person name="Liu R."/>
        </authorList>
    </citation>
    <scope>NUCLEOTIDE SEQUENCE [LARGE SCALE GENOMIC DNA]</scope>
    <source>
        <strain evidence="1 2">A20-9</strain>
    </source>
</reference>
<dbReference type="SUPFAM" id="SSF53474">
    <property type="entry name" value="alpha/beta-Hydrolases"/>
    <property type="match status" value="1"/>
</dbReference>
<accession>A0A7H0VIS1</accession>
<dbReference type="InterPro" id="IPR050583">
    <property type="entry name" value="Mycobacterial_A85_antigen"/>
</dbReference>
<dbReference type="KEGG" id="chyd:H4K34_07190"/>
<dbReference type="InterPro" id="IPR029058">
    <property type="entry name" value="AB_hydrolase_fold"/>
</dbReference>
<name>A0A7H0VIS1_9FLAO</name>
<dbReference type="InterPro" id="IPR000801">
    <property type="entry name" value="Esterase-like"/>
</dbReference>
<dbReference type="Gene3D" id="3.40.50.1820">
    <property type="entry name" value="alpha/beta hydrolase"/>
    <property type="match status" value="1"/>
</dbReference>
<protein>
    <submittedName>
        <fullName evidence="1">Esterase</fullName>
    </submittedName>
</protein>
<dbReference type="EMBL" id="CP060139">
    <property type="protein sequence ID" value="QNR25619.1"/>
    <property type="molecule type" value="Genomic_DNA"/>
</dbReference>
<keyword evidence="2" id="KW-1185">Reference proteome</keyword>
<gene>
    <name evidence="1" type="ORF">H4K34_07190</name>
</gene>
<dbReference type="PANTHER" id="PTHR48098">
    <property type="entry name" value="ENTEROCHELIN ESTERASE-RELATED"/>
    <property type="match status" value="1"/>
</dbReference>
<sequence>MKFKVLTMINISIARSRLGVFTAIWLVSNSFAHAQLVGELRTISKFHSLEIEDRRVDIWKPANVSEGPYQLLIMHDGQMLFQADSTWNGQEWGVDECLDSLYQQSLIGPTLVVGIWNIPERRHQNYFPQKPFEALPETFRDSVLQLQRPGEERKLLYGSPNSDAYLRFIFKELLPWIKSEYPIQTNGVYMMGSSMGGLISMYAALEYPNELTGAGCMSTHWPGFFQNENNPVPDALINYIASHEEAATKSRWYFDRGDASLDALYPPHQDRVDSLFQSWPMVSARDYKSLVAPGDPHWETAWRSRLPFALIYLMGRSRE</sequence>
<organism evidence="1 2">
    <name type="scientific">Croceimicrobium hydrocarbonivorans</name>
    <dbReference type="NCBI Taxonomy" id="2761580"/>
    <lineage>
        <taxon>Bacteria</taxon>
        <taxon>Pseudomonadati</taxon>
        <taxon>Bacteroidota</taxon>
        <taxon>Flavobacteriia</taxon>
        <taxon>Flavobacteriales</taxon>
        <taxon>Owenweeksiaceae</taxon>
        <taxon>Croceimicrobium</taxon>
    </lineage>
</organism>
<dbReference type="Proteomes" id="UP000516305">
    <property type="component" value="Chromosome"/>
</dbReference>
<evidence type="ECO:0000313" key="2">
    <source>
        <dbReference type="Proteomes" id="UP000516305"/>
    </source>
</evidence>
<dbReference type="RefSeq" id="WP_210760145.1">
    <property type="nucleotide sequence ID" value="NZ_CP060139.1"/>
</dbReference>